<dbReference type="SUPFAM" id="SSF56112">
    <property type="entry name" value="Protein kinase-like (PK-like)"/>
    <property type="match status" value="1"/>
</dbReference>
<dbReference type="Proteomes" id="UP000835052">
    <property type="component" value="Unassembled WGS sequence"/>
</dbReference>
<feature type="binding site" evidence="1">
    <location>
        <position position="79"/>
    </location>
    <ligand>
        <name>ATP</name>
        <dbReference type="ChEBI" id="CHEBI:30616"/>
    </ligand>
</feature>
<dbReference type="Gene3D" id="1.10.510.10">
    <property type="entry name" value="Transferase(Phosphotransferase) domain 1"/>
    <property type="match status" value="1"/>
</dbReference>
<dbReference type="OrthoDB" id="2687620at2759"/>
<comment type="caution">
    <text evidence="3">The sequence shown here is derived from an EMBL/GenBank/DDBJ whole genome shotgun (WGS) entry which is preliminary data.</text>
</comment>
<dbReference type="PANTHER" id="PTHR11909">
    <property type="entry name" value="CASEIN KINASE-RELATED"/>
    <property type="match status" value="1"/>
</dbReference>
<gene>
    <name evidence="3" type="ORF">CAUJ_LOCUS829</name>
</gene>
<evidence type="ECO:0000313" key="4">
    <source>
        <dbReference type="Proteomes" id="UP000835052"/>
    </source>
</evidence>
<organism evidence="3 4">
    <name type="scientific">Caenorhabditis auriculariae</name>
    <dbReference type="NCBI Taxonomy" id="2777116"/>
    <lineage>
        <taxon>Eukaryota</taxon>
        <taxon>Metazoa</taxon>
        <taxon>Ecdysozoa</taxon>
        <taxon>Nematoda</taxon>
        <taxon>Chromadorea</taxon>
        <taxon>Rhabditida</taxon>
        <taxon>Rhabditina</taxon>
        <taxon>Rhabditomorpha</taxon>
        <taxon>Rhabditoidea</taxon>
        <taxon>Rhabditidae</taxon>
        <taxon>Peloderinae</taxon>
        <taxon>Caenorhabditis</taxon>
    </lineage>
</organism>
<dbReference type="PROSITE" id="PS50011">
    <property type="entry name" value="PROTEIN_KINASE_DOM"/>
    <property type="match status" value="1"/>
</dbReference>
<accession>A0A8S1GTC8</accession>
<proteinExistence type="predicted"/>
<dbReference type="InterPro" id="IPR000719">
    <property type="entry name" value="Prot_kinase_dom"/>
</dbReference>
<dbReference type="InterPro" id="IPR017441">
    <property type="entry name" value="Protein_kinase_ATP_BS"/>
</dbReference>
<keyword evidence="4" id="KW-1185">Reference proteome</keyword>
<dbReference type="PROSITE" id="PS00107">
    <property type="entry name" value="PROTEIN_KINASE_ATP"/>
    <property type="match status" value="1"/>
</dbReference>
<evidence type="ECO:0000313" key="3">
    <source>
        <dbReference type="EMBL" id="CAD6184910.1"/>
    </source>
</evidence>
<dbReference type="GO" id="GO:0004672">
    <property type="term" value="F:protein kinase activity"/>
    <property type="evidence" value="ECO:0007669"/>
    <property type="project" value="InterPro"/>
</dbReference>
<feature type="domain" description="Protein kinase" evidence="2">
    <location>
        <begin position="52"/>
        <end position="317"/>
    </location>
</feature>
<dbReference type="InterPro" id="IPR011009">
    <property type="entry name" value="Kinase-like_dom_sf"/>
</dbReference>
<dbReference type="InterPro" id="IPR050235">
    <property type="entry name" value="CK1_Ser-Thr_kinase"/>
</dbReference>
<dbReference type="EMBL" id="CAJGYM010000001">
    <property type="protein sequence ID" value="CAD6184910.1"/>
    <property type="molecule type" value="Genomic_DNA"/>
</dbReference>
<dbReference type="AlphaFoldDB" id="A0A8S1GTC8"/>
<dbReference type="Pfam" id="PF00069">
    <property type="entry name" value="Pkinase"/>
    <property type="match status" value="1"/>
</dbReference>
<name>A0A8S1GTC8_9PELO</name>
<evidence type="ECO:0000256" key="1">
    <source>
        <dbReference type="PROSITE-ProRule" id="PRU10141"/>
    </source>
</evidence>
<protein>
    <recommendedName>
        <fullName evidence="2">Protein kinase domain-containing protein</fullName>
    </recommendedName>
</protein>
<dbReference type="GO" id="GO:0005524">
    <property type="term" value="F:ATP binding"/>
    <property type="evidence" value="ECO:0007669"/>
    <property type="project" value="UniProtKB-UniRule"/>
</dbReference>
<dbReference type="FunFam" id="1.10.510.10:FF:001089">
    <property type="entry name" value="Protein CBG12477"/>
    <property type="match status" value="1"/>
</dbReference>
<sequence>MGSWDGHFAAVAPVGVVSMAAENATGGAVSGAEKDRLPVEKDEIVTENQKKYKLQSILGDGGYGTVFLSHDKETRVAVKTEKYSRSMLHIEVNVLKAANLASCKHFCDLMDYGSKKPDYVYVVMTLLGKDLHKLRSELPDRKFSLNTATKLGIQSLRACEELHKVGYISRDIKPGNFAPGLKENKQAKIIFMYDFGLARKYIDRNNNVLPSRKEIGWRGTTRYGSLNAHLRLDLGRRDDLESWFYMLVEMTRGTIPWRLVTDRTAVQKAKEAARGSGRQQFLFEVPSQYDKILSLIDALSFEATPDYNALCKLIEEVREEKQLREKECWDWEEETVSTTVTTVTSYSDKELRAKAEKSK</sequence>
<keyword evidence="1" id="KW-0067">ATP-binding</keyword>
<evidence type="ECO:0000259" key="2">
    <source>
        <dbReference type="PROSITE" id="PS50011"/>
    </source>
</evidence>
<dbReference type="SMART" id="SM00220">
    <property type="entry name" value="S_TKc"/>
    <property type="match status" value="1"/>
</dbReference>
<reference evidence="3" key="1">
    <citation type="submission" date="2020-10" db="EMBL/GenBank/DDBJ databases">
        <authorList>
            <person name="Kikuchi T."/>
        </authorList>
    </citation>
    <scope>NUCLEOTIDE SEQUENCE</scope>
    <source>
        <strain evidence="3">NKZ352</strain>
    </source>
</reference>
<keyword evidence="1" id="KW-0547">Nucleotide-binding</keyword>